<accession>A0A3S0JWE1</accession>
<organism evidence="2 3">
    <name type="scientific">Lysinibacillus telephonicus</name>
    <dbReference type="NCBI Taxonomy" id="1714840"/>
    <lineage>
        <taxon>Bacteria</taxon>
        <taxon>Bacillati</taxon>
        <taxon>Bacillota</taxon>
        <taxon>Bacilli</taxon>
        <taxon>Bacillales</taxon>
        <taxon>Bacillaceae</taxon>
        <taxon>Lysinibacillus</taxon>
    </lineage>
</organism>
<dbReference type="InterPro" id="IPR025372">
    <property type="entry name" value="DUF4362"/>
</dbReference>
<keyword evidence="3" id="KW-1185">Reference proteome</keyword>
<evidence type="ECO:0000256" key="1">
    <source>
        <dbReference type="SAM" id="SignalP"/>
    </source>
</evidence>
<feature type="chain" id="PRO_5038816906" evidence="1">
    <location>
        <begin position="20"/>
        <end position="366"/>
    </location>
</feature>
<feature type="signal peptide" evidence="1">
    <location>
        <begin position="1"/>
        <end position="19"/>
    </location>
</feature>
<sequence>MKKTSCIIFLSLLIVVLSACLNQDETVEGSSEINVKGLENVDVLNSHGRIKGLENMTNFYENMQNGVPSELRIVHYTIEGDPIVTDLNYNGELLEVIDDTTRDKYGSGAIRHNNCSKLIEEVNPINTTYIAVDCVNDPYGMQEILQINYNLSQQDLFEFELKYGLNLENEINTLTNIMKKVSVENGTQINHDYNIAMDVKQEMYKRLVFANYLEEKDLTQTCDTKDTTNYFLRVHINGGQREYQWDACDHSKDGVKFTKIANYIIEQSAEEQAEQPKVTVQGYVLEKKGKELLIGEGLTMLDYQWIKEELQQMDFEDYSFDFTILVGENTIEFNPGDKIQATIEGTISDSKPGRARVKEIKKLELY</sequence>
<evidence type="ECO:0000313" key="2">
    <source>
        <dbReference type="EMBL" id="RTQ92790.1"/>
    </source>
</evidence>
<dbReference type="PROSITE" id="PS51257">
    <property type="entry name" value="PROKAR_LIPOPROTEIN"/>
    <property type="match status" value="1"/>
</dbReference>
<dbReference type="Proteomes" id="UP000276349">
    <property type="component" value="Unassembled WGS sequence"/>
</dbReference>
<dbReference type="AlphaFoldDB" id="A0A3S0JWE1"/>
<dbReference type="OrthoDB" id="1912370at2"/>
<dbReference type="Pfam" id="PF14275">
    <property type="entry name" value="DUF4362"/>
    <property type="match status" value="1"/>
</dbReference>
<proteinExistence type="predicted"/>
<dbReference type="InterPro" id="IPR021598">
    <property type="entry name" value="DUF3221"/>
</dbReference>
<protein>
    <submittedName>
        <fullName evidence="2">DUF4362 domain-containing protein</fullName>
    </submittedName>
</protein>
<dbReference type="EMBL" id="RXNR01000027">
    <property type="protein sequence ID" value="RTQ92790.1"/>
    <property type="molecule type" value="Genomic_DNA"/>
</dbReference>
<reference evidence="2 3" key="1">
    <citation type="submission" date="2018-12" db="EMBL/GenBank/DDBJ databases">
        <authorList>
            <person name="Yu L."/>
        </authorList>
    </citation>
    <scope>NUCLEOTIDE SEQUENCE [LARGE SCALE GENOMIC DNA]</scope>
    <source>
        <strain evidence="2 3">S5H2222</strain>
    </source>
</reference>
<dbReference type="Pfam" id="PF11518">
    <property type="entry name" value="DUF3221"/>
    <property type="match status" value="1"/>
</dbReference>
<dbReference type="RefSeq" id="WP_126294487.1">
    <property type="nucleotide sequence ID" value="NZ_RXNR01000027.1"/>
</dbReference>
<comment type="caution">
    <text evidence="2">The sequence shown here is derived from an EMBL/GenBank/DDBJ whole genome shotgun (WGS) entry which is preliminary data.</text>
</comment>
<name>A0A3S0JWE1_9BACI</name>
<keyword evidence="1" id="KW-0732">Signal</keyword>
<gene>
    <name evidence="2" type="ORF">EKG35_10910</name>
</gene>
<evidence type="ECO:0000313" key="3">
    <source>
        <dbReference type="Proteomes" id="UP000276349"/>
    </source>
</evidence>